<dbReference type="EMBL" id="JAEQNB010000001">
    <property type="protein sequence ID" value="MBL0386121.1"/>
    <property type="molecule type" value="Genomic_DNA"/>
</dbReference>
<accession>A0ABS1J771</accession>
<name>A0ABS1J771_9BACL</name>
<proteinExistence type="predicted"/>
<comment type="caution">
    <text evidence="1">The sequence shown here is derived from an EMBL/GenBank/DDBJ whole genome shotgun (WGS) entry which is preliminary data.</text>
</comment>
<evidence type="ECO:0008006" key="3">
    <source>
        <dbReference type="Google" id="ProtNLM"/>
    </source>
</evidence>
<dbReference type="Proteomes" id="UP000602284">
    <property type="component" value="Unassembled WGS sequence"/>
</dbReference>
<protein>
    <recommendedName>
        <fullName evidence="3">Cytosolic protein</fullName>
    </recommendedName>
</protein>
<keyword evidence="2" id="KW-1185">Reference proteome</keyword>
<sequence length="75" mass="8673">MYVGRTLQQLQNQPYGKWTIEELAYHRDVMTQMQGCLNDQGQEILNKVLEEMDNRGGLPHYGGDYDGHGTTIHYD</sequence>
<organism evidence="1 2">
    <name type="scientific">Tumebacillus amylolyticus</name>
    <dbReference type="NCBI Taxonomy" id="2801339"/>
    <lineage>
        <taxon>Bacteria</taxon>
        <taxon>Bacillati</taxon>
        <taxon>Bacillota</taxon>
        <taxon>Bacilli</taxon>
        <taxon>Bacillales</taxon>
        <taxon>Alicyclobacillaceae</taxon>
        <taxon>Tumebacillus</taxon>
    </lineage>
</organism>
<dbReference type="RefSeq" id="WP_201631994.1">
    <property type="nucleotide sequence ID" value="NZ_JAEQNB010000001.1"/>
</dbReference>
<gene>
    <name evidence="1" type="ORF">JJB07_05585</name>
</gene>
<evidence type="ECO:0000313" key="1">
    <source>
        <dbReference type="EMBL" id="MBL0386121.1"/>
    </source>
</evidence>
<evidence type="ECO:0000313" key="2">
    <source>
        <dbReference type="Proteomes" id="UP000602284"/>
    </source>
</evidence>
<reference evidence="1 2" key="1">
    <citation type="submission" date="2021-01" db="EMBL/GenBank/DDBJ databases">
        <title>Tumebacillus sp. strain ITR2 16S ribosomal RNA gene Genome sequencing and assembly.</title>
        <authorList>
            <person name="Kang M."/>
        </authorList>
    </citation>
    <scope>NUCLEOTIDE SEQUENCE [LARGE SCALE GENOMIC DNA]</scope>
    <source>
        <strain evidence="1 2">ITR2</strain>
    </source>
</reference>